<evidence type="ECO:0000256" key="1">
    <source>
        <dbReference type="SAM" id="Coils"/>
    </source>
</evidence>
<reference evidence="4 5" key="1">
    <citation type="journal article" date="2013" name="Front. Microbiol.">
        <title>The genome of the endophytic bacterium H. frisingense GSF30(T) identifies diverse strategies in the Herbaspirillum genus to interact with plants.</title>
        <authorList>
            <person name="Straub D."/>
            <person name="Rothballer M."/>
            <person name="Hartmann A."/>
            <person name="Ludewig U."/>
        </authorList>
    </citation>
    <scope>NUCLEOTIDE SEQUENCE [LARGE SCALE GENOMIC DNA]</scope>
    <source>
        <strain evidence="4 5">GSF30</strain>
    </source>
</reference>
<proteinExistence type="predicted"/>
<dbReference type="EMBL" id="AEEC02000005">
    <property type="protein sequence ID" value="EOA05763.1"/>
    <property type="molecule type" value="Genomic_DNA"/>
</dbReference>
<feature type="coiled-coil region" evidence="1">
    <location>
        <begin position="64"/>
        <end position="113"/>
    </location>
</feature>
<sequence>MARTGLYKSEVKKARDSLLALGRHPSVDAVRVELGNTGSKTTIHKYLKELEEEEGIAQQPRSISAALQEMVERLASQLQAEADERVIAAREEVRAVTARMEQALAEVNEANADLSTRLDLAGKALIAARAAHESSREECQQQAVALRALEVRTTALQERQQENEQHRLSLEDKHQHARAALDHYRSAAKEQREQDQRQHEQQLQTVQAELRQLRQELIVKQTEITRVNQEGVRLVADLSHARQALVEQQALADRREQQLESLQQVAAGKQVLEAQLADRNAALASLQASRAQTEEALAGARKQLQETEIELAAARARLETHEALTLAWHQQRNHEGEGGQQAPSPGPEDTGLER</sequence>
<evidence type="ECO:0000259" key="3">
    <source>
        <dbReference type="Pfam" id="PF11740"/>
    </source>
</evidence>
<feature type="compositionally biased region" description="Basic and acidic residues" evidence="2">
    <location>
        <begin position="159"/>
        <end position="179"/>
    </location>
</feature>
<feature type="coiled-coil region" evidence="1">
    <location>
        <begin position="189"/>
        <end position="324"/>
    </location>
</feature>
<comment type="caution">
    <text evidence="4">The sequence shown here is derived from an EMBL/GenBank/DDBJ whole genome shotgun (WGS) entry which is preliminary data.</text>
</comment>
<dbReference type="RefSeq" id="WP_006462129.1">
    <property type="nucleotide sequence ID" value="NZ_AEEC02000005.1"/>
</dbReference>
<dbReference type="InterPro" id="IPR021104">
    <property type="entry name" value="KfrA_DNA-bd_N"/>
</dbReference>
<gene>
    <name evidence="4" type="ORF">HFRIS_004873</name>
</gene>
<evidence type="ECO:0000313" key="5">
    <source>
        <dbReference type="Proteomes" id="UP000006772"/>
    </source>
</evidence>
<name>A0AAI9IGG5_9BURK</name>
<feature type="region of interest" description="Disordered" evidence="2">
    <location>
        <begin position="158"/>
        <end position="179"/>
    </location>
</feature>
<dbReference type="Proteomes" id="UP000006772">
    <property type="component" value="Unassembled WGS sequence"/>
</dbReference>
<feature type="domain" description="KfrA N-terminal DNA-binding" evidence="3">
    <location>
        <begin position="8"/>
        <end position="117"/>
    </location>
</feature>
<evidence type="ECO:0000256" key="2">
    <source>
        <dbReference type="SAM" id="MobiDB-lite"/>
    </source>
</evidence>
<organism evidence="4 5">
    <name type="scientific">Herbaspirillum frisingense GSF30</name>
    <dbReference type="NCBI Taxonomy" id="864073"/>
    <lineage>
        <taxon>Bacteria</taxon>
        <taxon>Pseudomonadati</taxon>
        <taxon>Pseudomonadota</taxon>
        <taxon>Betaproteobacteria</taxon>
        <taxon>Burkholderiales</taxon>
        <taxon>Oxalobacteraceae</taxon>
        <taxon>Herbaspirillum</taxon>
    </lineage>
</organism>
<dbReference type="Pfam" id="PF11740">
    <property type="entry name" value="KfrA_N"/>
    <property type="match status" value="1"/>
</dbReference>
<feature type="region of interest" description="Disordered" evidence="2">
    <location>
        <begin position="324"/>
        <end position="354"/>
    </location>
</feature>
<protein>
    <submittedName>
        <fullName evidence="4">Integrase-like protein</fullName>
    </submittedName>
</protein>
<accession>A0AAI9IGG5</accession>
<evidence type="ECO:0000313" key="4">
    <source>
        <dbReference type="EMBL" id="EOA05763.1"/>
    </source>
</evidence>
<dbReference type="AlphaFoldDB" id="A0AAI9IGG5"/>
<keyword evidence="1" id="KW-0175">Coiled coil</keyword>